<proteinExistence type="predicted"/>
<reference evidence="1" key="1">
    <citation type="submission" date="2025-08" db="UniProtKB">
        <authorList>
            <consortium name="Ensembl"/>
        </authorList>
    </citation>
    <scope>IDENTIFICATION</scope>
</reference>
<protein>
    <submittedName>
        <fullName evidence="1">Uncharacterized protein</fullName>
    </submittedName>
</protein>
<dbReference type="Ensembl" id="ENSMALT00000016050.1">
    <property type="protein sequence ID" value="ENSMALP00000015736.1"/>
    <property type="gene ID" value="ENSMALG00000011046.1"/>
</dbReference>
<evidence type="ECO:0000313" key="1">
    <source>
        <dbReference type="Ensembl" id="ENSMALP00000015736.1"/>
    </source>
</evidence>
<keyword evidence="2" id="KW-1185">Reference proteome</keyword>
<dbReference type="AlphaFoldDB" id="A0A3Q3QMC2"/>
<dbReference type="Proteomes" id="UP000261600">
    <property type="component" value="Unplaced"/>
</dbReference>
<sequence>IQTLLACATLMLLKNVNTPLLLVLTCKHALVIQHVKVICNFLNFYFVSWSTGAVTCRWLSYRPKSHTVATLFHSHGEK</sequence>
<name>A0A3Q3QMC2_MONAL</name>
<accession>A0A3Q3QMC2</accession>
<reference evidence="1" key="2">
    <citation type="submission" date="2025-09" db="UniProtKB">
        <authorList>
            <consortium name="Ensembl"/>
        </authorList>
    </citation>
    <scope>IDENTIFICATION</scope>
</reference>
<evidence type="ECO:0000313" key="2">
    <source>
        <dbReference type="Proteomes" id="UP000261600"/>
    </source>
</evidence>
<organism evidence="1 2">
    <name type="scientific">Monopterus albus</name>
    <name type="common">Swamp eel</name>
    <dbReference type="NCBI Taxonomy" id="43700"/>
    <lineage>
        <taxon>Eukaryota</taxon>
        <taxon>Metazoa</taxon>
        <taxon>Chordata</taxon>
        <taxon>Craniata</taxon>
        <taxon>Vertebrata</taxon>
        <taxon>Euteleostomi</taxon>
        <taxon>Actinopterygii</taxon>
        <taxon>Neopterygii</taxon>
        <taxon>Teleostei</taxon>
        <taxon>Neoteleostei</taxon>
        <taxon>Acanthomorphata</taxon>
        <taxon>Anabantaria</taxon>
        <taxon>Synbranchiformes</taxon>
        <taxon>Synbranchidae</taxon>
        <taxon>Monopterus</taxon>
    </lineage>
</organism>